<proteinExistence type="predicted"/>
<accession>A0A0A9BBR6</accession>
<reference evidence="1" key="2">
    <citation type="journal article" date="2015" name="Data Brief">
        <title>Shoot transcriptome of the giant reed, Arundo donax.</title>
        <authorList>
            <person name="Barrero R.A."/>
            <person name="Guerrero F.D."/>
            <person name="Moolhuijzen P."/>
            <person name="Goolsby J.A."/>
            <person name="Tidwell J."/>
            <person name="Bellgard S.E."/>
            <person name="Bellgard M.I."/>
        </authorList>
    </citation>
    <scope>NUCLEOTIDE SEQUENCE</scope>
    <source>
        <tissue evidence="1">Shoot tissue taken approximately 20 cm above the soil surface</tissue>
    </source>
</reference>
<organism evidence="1">
    <name type="scientific">Arundo donax</name>
    <name type="common">Giant reed</name>
    <name type="synonym">Donax arundinaceus</name>
    <dbReference type="NCBI Taxonomy" id="35708"/>
    <lineage>
        <taxon>Eukaryota</taxon>
        <taxon>Viridiplantae</taxon>
        <taxon>Streptophyta</taxon>
        <taxon>Embryophyta</taxon>
        <taxon>Tracheophyta</taxon>
        <taxon>Spermatophyta</taxon>
        <taxon>Magnoliopsida</taxon>
        <taxon>Liliopsida</taxon>
        <taxon>Poales</taxon>
        <taxon>Poaceae</taxon>
        <taxon>PACMAD clade</taxon>
        <taxon>Arundinoideae</taxon>
        <taxon>Arundineae</taxon>
        <taxon>Arundo</taxon>
    </lineage>
</organism>
<dbReference type="AlphaFoldDB" id="A0A0A9BBR6"/>
<reference evidence="1" key="1">
    <citation type="submission" date="2014-09" db="EMBL/GenBank/DDBJ databases">
        <authorList>
            <person name="Magalhaes I.L.F."/>
            <person name="Oliveira U."/>
            <person name="Santos F.R."/>
            <person name="Vidigal T.H.D.A."/>
            <person name="Brescovit A.D."/>
            <person name="Santos A.J."/>
        </authorList>
    </citation>
    <scope>NUCLEOTIDE SEQUENCE</scope>
    <source>
        <tissue evidence="1">Shoot tissue taken approximately 20 cm above the soil surface</tissue>
    </source>
</reference>
<name>A0A0A9BBR6_ARUDO</name>
<sequence>MVSKVSATGELLNIVEASLKFLIDTLP</sequence>
<protein>
    <submittedName>
        <fullName evidence="1">Uncharacterized protein</fullName>
    </submittedName>
</protein>
<dbReference type="EMBL" id="GBRH01241148">
    <property type="protein sequence ID" value="JAD56747.1"/>
    <property type="molecule type" value="Transcribed_RNA"/>
</dbReference>
<evidence type="ECO:0000313" key="1">
    <source>
        <dbReference type="EMBL" id="JAD56747.1"/>
    </source>
</evidence>